<protein>
    <submittedName>
        <fullName evidence="1">Uncharacterized protein</fullName>
    </submittedName>
</protein>
<dbReference type="EMBL" id="JBBNAG010000008">
    <property type="protein sequence ID" value="KAK9112741.1"/>
    <property type="molecule type" value="Genomic_DNA"/>
</dbReference>
<keyword evidence="2" id="KW-1185">Reference proteome</keyword>
<evidence type="ECO:0000313" key="2">
    <source>
        <dbReference type="Proteomes" id="UP001419268"/>
    </source>
</evidence>
<accession>A0AAP0IDD5</accession>
<proteinExistence type="predicted"/>
<evidence type="ECO:0000313" key="1">
    <source>
        <dbReference type="EMBL" id="KAK9112741.1"/>
    </source>
</evidence>
<dbReference type="AlphaFoldDB" id="A0AAP0IDD5"/>
<comment type="caution">
    <text evidence="1">The sequence shown here is derived from an EMBL/GenBank/DDBJ whole genome shotgun (WGS) entry which is preliminary data.</text>
</comment>
<name>A0AAP0IDD5_9MAGN</name>
<dbReference type="Proteomes" id="UP001419268">
    <property type="component" value="Unassembled WGS sequence"/>
</dbReference>
<gene>
    <name evidence="1" type="ORF">Scep_020260</name>
</gene>
<organism evidence="1 2">
    <name type="scientific">Stephania cephalantha</name>
    <dbReference type="NCBI Taxonomy" id="152367"/>
    <lineage>
        <taxon>Eukaryota</taxon>
        <taxon>Viridiplantae</taxon>
        <taxon>Streptophyta</taxon>
        <taxon>Embryophyta</taxon>
        <taxon>Tracheophyta</taxon>
        <taxon>Spermatophyta</taxon>
        <taxon>Magnoliopsida</taxon>
        <taxon>Ranunculales</taxon>
        <taxon>Menispermaceae</taxon>
        <taxon>Menispermoideae</taxon>
        <taxon>Cissampelideae</taxon>
        <taxon>Stephania</taxon>
    </lineage>
</organism>
<reference evidence="1 2" key="1">
    <citation type="submission" date="2024-01" db="EMBL/GenBank/DDBJ databases">
        <title>Genome assemblies of Stephania.</title>
        <authorList>
            <person name="Yang L."/>
        </authorList>
    </citation>
    <scope>NUCLEOTIDE SEQUENCE [LARGE SCALE GENOMIC DNA]</scope>
    <source>
        <strain evidence="1">JXDWG</strain>
        <tissue evidence="1">Leaf</tissue>
    </source>
</reference>
<sequence>MEKDEINVMSVITSFVSFGVVTCKLYKEYLHFYCDLPLFLRDIKSSSILLDENFFAEGSSLLTIFFTPLHILPPSSSSSVTAPRLRLHSSSHSVSFLLASDCSSSHSLLVVTMS</sequence>